<reference evidence="7" key="1">
    <citation type="journal article" date="2020" name="mSystems">
        <title>Genome- and Community-Level Interaction Insights into Carbon Utilization and Element Cycling Functions of Hydrothermarchaeota in Hydrothermal Sediment.</title>
        <authorList>
            <person name="Zhou Z."/>
            <person name="Liu Y."/>
            <person name="Xu W."/>
            <person name="Pan J."/>
            <person name="Luo Z.H."/>
            <person name="Li M."/>
        </authorList>
    </citation>
    <scope>NUCLEOTIDE SEQUENCE [LARGE SCALE GENOMIC DNA]</scope>
    <source>
        <strain evidence="7">SpSt-780</strain>
    </source>
</reference>
<evidence type="ECO:0000259" key="5">
    <source>
        <dbReference type="PROSITE" id="PS50111"/>
    </source>
</evidence>
<keyword evidence="1 3" id="KW-0807">Transducer</keyword>
<dbReference type="GO" id="GO:0007165">
    <property type="term" value="P:signal transduction"/>
    <property type="evidence" value="ECO:0007669"/>
    <property type="project" value="UniProtKB-KW"/>
</dbReference>
<dbReference type="PANTHER" id="PTHR32089">
    <property type="entry name" value="METHYL-ACCEPTING CHEMOTAXIS PROTEIN MCPB"/>
    <property type="match status" value="1"/>
</dbReference>
<dbReference type="InterPro" id="IPR004089">
    <property type="entry name" value="MCPsignal_dom"/>
</dbReference>
<dbReference type="PROSITE" id="PS50111">
    <property type="entry name" value="CHEMOTAXIS_TRANSDUC_2"/>
    <property type="match status" value="1"/>
</dbReference>
<feature type="domain" description="HAMP" evidence="6">
    <location>
        <begin position="187"/>
        <end position="241"/>
    </location>
</feature>
<keyword evidence="4" id="KW-0472">Membrane</keyword>
<keyword evidence="4" id="KW-0812">Transmembrane</keyword>
<feature type="domain" description="Methyl-accepting transducer" evidence="5">
    <location>
        <begin position="260"/>
        <end position="517"/>
    </location>
</feature>
<evidence type="ECO:0000313" key="7">
    <source>
        <dbReference type="EMBL" id="HGW92500.1"/>
    </source>
</evidence>
<protein>
    <submittedName>
        <fullName evidence="7">Methyl-accepting chemotaxis protein</fullName>
    </submittedName>
</protein>
<dbReference type="AlphaFoldDB" id="A0A7C4YDQ2"/>
<feature type="transmembrane region" description="Helical" evidence="4">
    <location>
        <begin position="12"/>
        <end position="32"/>
    </location>
</feature>
<proteinExistence type="inferred from homology"/>
<evidence type="ECO:0000256" key="1">
    <source>
        <dbReference type="ARBA" id="ARBA00023224"/>
    </source>
</evidence>
<dbReference type="InterPro" id="IPR003660">
    <property type="entry name" value="HAMP_dom"/>
</dbReference>
<sequence>MQKSIKNSIIYNFFLFFIIAIFILTSFFVFISRSFLIKQFVKNGVSITRLFSSSITEGFLTGDQSKISIGILNISDYPNVQYIVIYDKDWKIVSMFQKDKYNLLIEEEVIKKLKEGKRIFYGRVFDFYEPIVAPGEGLLEEENLGYVRIGFTKKELNLLLFRLIFSSAIFFVVSIIAGFFIFLILAIRISSPIAQVSERMKNIGKGEADLTHKIEIKGLKELEDLSNGFNNFVEVLRNVVLQVRNVLDKLIENINFIASFSEETSSSVQEINASIQEISISSSKQLESVKKVDNISKETYRFVEETKDIALKGKEATEIIIKISENSKNEAVSSSKNLESLIEKMIYLSNKITELSQGIQFITKIVDTINWISHRISILSLNATIEAARAGEFGRGFMVVAEEISKLSDMTKEKADEIRGIVENVIERASLLTKEAENMHKDIKNSKDFIIQYLGILDKLNNEFLNISSNMNKIILKGEESFKNAGFLLDLMEDISKEATANASSTQEISASVEEITSSITNLVHSVQELQKISESLKERIEKFKL</sequence>
<dbReference type="GO" id="GO:0016020">
    <property type="term" value="C:membrane"/>
    <property type="evidence" value="ECO:0007669"/>
    <property type="project" value="InterPro"/>
</dbReference>
<evidence type="ECO:0000256" key="3">
    <source>
        <dbReference type="PROSITE-ProRule" id="PRU00284"/>
    </source>
</evidence>
<comment type="similarity">
    <text evidence="2">Belongs to the methyl-accepting chemotaxis (MCP) protein family.</text>
</comment>
<name>A0A7C4YDQ2_UNCW3</name>
<comment type="caution">
    <text evidence="7">The sequence shown here is derived from an EMBL/GenBank/DDBJ whole genome shotgun (WGS) entry which is preliminary data.</text>
</comment>
<dbReference type="SUPFAM" id="SSF58104">
    <property type="entry name" value="Methyl-accepting chemotaxis protein (MCP) signaling domain"/>
    <property type="match status" value="1"/>
</dbReference>
<dbReference type="SMART" id="SM00283">
    <property type="entry name" value="MA"/>
    <property type="match status" value="1"/>
</dbReference>
<evidence type="ECO:0000256" key="4">
    <source>
        <dbReference type="SAM" id="Phobius"/>
    </source>
</evidence>
<dbReference type="Pfam" id="PF00672">
    <property type="entry name" value="HAMP"/>
    <property type="match status" value="1"/>
</dbReference>
<gene>
    <name evidence="7" type="ORF">ENV67_08200</name>
</gene>
<dbReference type="SMART" id="SM00304">
    <property type="entry name" value="HAMP"/>
    <property type="match status" value="1"/>
</dbReference>
<evidence type="ECO:0000259" key="6">
    <source>
        <dbReference type="PROSITE" id="PS50885"/>
    </source>
</evidence>
<dbReference type="PROSITE" id="PS50885">
    <property type="entry name" value="HAMP"/>
    <property type="match status" value="1"/>
</dbReference>
<dbReference type="Gene3D" id="1.10.287.950">
    <property type="entry name" value="Methyl-accepting chemotaxis protein"/>
    <property type="match status" value="1"/>
</dbReference>
<dbReference type="CDD" id="cd06225">
    <property type="entry name" value="HAMP"/>
    <property type="match status" value="1"/>
</dbReference>
<dbReference type="EMBL" id="DTHG01000099">
    <property type="protein sequence ID" value="HGW92500.1"/>
    <property type="molecule type" value="Genomic_DNA"/>
</dbReference>
<dbReference type="PANTHER" id="PTHR32089:SF112">
    <property type="entry name" value="LYSOZYME-LIKE PROTEIN-RELATED"/>
    <property type="match status" value="1"/>
</dbReference>
<keyword evidence="4" id="KW-1133">Transmembrane helix</keyword>
<accession>A0A7C4YDQ2</accession>
<feature type="transmembrane region" description="Helical" evidence="4">
    <location>
        <begin position="163"/>
        <end position="187"/>
    </location>
</feature>
<evidence type="ECO:0000256" key="2">
    <source>
        <dbReference type="ARBA" id="ARBA00029447"/>
    </source>
</evidence>
<organism evidence="7">
    <name type="scientific">candidate division WOR-3 bacterium</name>
    <dbReference type="NCBI Taxonomy" id="2052148"/>
    <lineage>
        <taxon>Bacteria</taxon>
        <taxon>Bacteria division WOR-3</taxon>
    </lineage>
</organism>
<dbReference type="Pfam" id="PF00015">
    <property type="entry name" value="MCPsignal"/>
    <property type="match status" value="1"/>
</dbReference>